<keyword evidence="1" id="KW-0472">Membrane</keyword>
<keyword evidence="1" id="KW-0812">Transmembrane</keyword>
<reference evidence="3 4" key="1">
    <citation type="submission" date="2019-08" db="EMBL/GenBank/DDBJ databases">
        <title>Deep-cultivation of Planctomycetes and their phenomic and genomic characterization uncovers novel biology.</title>
        <authorList>
            <person name="Wiegand S."/>
            <person name="Jogler M."/>
            <person name="Boedeker C."/>
            <person name="Pinto D."/>
            <person name="Vollmers J."/>
            <person name="Rivas-Marin E."/>
            <person name="Kohn T."/>
            <person name="Peeters S.H."/>
            <person name="Heuer A."/>
            <person name="Rast P."/>
            <person name="Oberbeckmann S."/>
            <person name="Bunk B."/>
            <person name="Jeske O."/>
            <person name="Meyerdierks A."/>
            <person name="Storesund J.E."/>
            <person name="Kallscheuer N."/>
            <person name="Luecker S."/>
            <person name="Lage O.M."/>
            <person name="Pohl T."/>
            <person name="Merkel B.J."/>
            <person name="Hornburger P."/>
            <person name="Mueller R.-W."/>
            <person name="Bruemmer F."/>
            <person name="Labrenz M."/>
            <person name="Spormann A.M."/>
            <person name="Op den Camp H."/>
            <person name="Overmann J."/>
            <person name="Amann R."/>
            <person name="Jetten M.S.M."/>
            <person name="Mascher T."/>
            <person name="Medema M.H."/>
            <person name="Devos D.P."/>
            <person name="Kaster A.-K."/>
            <person name="Ovreas L."/>
            <person name="Rohde M."/>
            <person name="Galperin M.Y."/>
            <person name="Jogler C."/>
        </authorList>
    </citation>
    <scope>NUCLEOTIDE SEQUENCE [LARGE SCALE GENOMIC DNA]</scope>
    <source>
        <strain evidence="3 4">Pr1d</strain>
    </source>
</reference>
<feature type="transmembrane region" description="Helical" evidence="1">
    <location>
        <begin position="365"/>
        <end position="386"/>
    </location>
</feature>
<proteinExistence type="predicted"/>
<dbReference type="KEGG" id="bgok:Pr1d_19100"/>
<feature type="transmembrane region" description="Helical" evidence="1">
    <location>
        <begin position="208"/>
        <end position="228"/>
    </location>
</feature>
<keyword evidence="4" id="KW-1185">Reference proteome</keyword>
<dbReference type="Pfam" id="PF20604">
    <property type="entry name" value="DUF6798"/>
    <property type="match status" value="1"/>
</dbReference>
<dbReference type="AlphaFoldDB" id="A0A5B9Q6I8"/>
<dbReference type="InterPro" id="IPR046477">
    <property type="entry name" value="DUF6798"/>
</dbReference>
<feature type="domain" description="DUF6798" evidence="2">
    <location>
        <begin position="405"/>
        <end position="464"/>
    </location>
</feature>
<keyword evidence="1" id="KW-1133">Transmembrane helix</keyword>
<evidence type="ECO:0000259" key="2">
    <source>
        <dbReference type="Pfam" id="PF20604"/>
    </source>
</evidence>
<accession>A0A5B9Q6I8</accession>
<evidence type="ECO:0000313" key="3">
    <source>
        <dbReference type="EMBL" id="QEG34628.1"/>
    </source>
</evidence>
<feature type="transmembrane region" description="Helical" evidence="1">
    <location>
        <begin position="82"/>
        <end position="104"/>
    </location>
</feature>
<sequence>MGRNGNKLGSNESSVTQWLEIALILVVFFVHGGAPVPHVNEAHYLAKAKHYWNPAWCAGDLFLESADPHLLFYWTVGVLTKWFSLPTVAWIGRIVAWGALAWAWQRLSWRIVQVKYLSVVTAMLLVTLIAWGNFAGEWVVGGVEGKCFAYVFVFWGLAELARGNWRSVWLLLGVASAFHVLVGGWSVIAALVVWGLEDKASRPSFSAMFPALLLGGMLALVGVVPGLMLSRGTPAAIQAEANQIYVFERLPHHLAPLTMLGAELFSHTWRFGLLLAAFLWLWQACSRLPSRSLVPLVRVQRFAGACVVIGTLGLLWEVATWNYPALSASLLKYYWFRMADVAVPLAIALSAAWLFSMISHRRTPAITLIGILGVLVPAMLLLSTAFERGVDNTAPSDSKLSNRFAWQEACAWARDHTPKDALFFIPRHGQSFKWYAERPDYFNWKDVPQDQASLVEWFRRNNEIYMHENYWGEQVPYRSLGYLGDEKIKELASQHGIDFVLAKEYPPLGLPVVFENDWFTIYQTSPSLPVEEAGSNATQ</sequence>
<organism evidence="3 4">
    <name type="scientific">Bythopirellula goksoeyrii</name>
    <dbReference type="NCBI Taxonomy" id="1400387"/>
    <lineage>
        <taxon>Bacteria</taxon>
        <taxon>Pseudomonadati</taxon>
        <taxon>Planctomycetota</taxon>
        <taxon>Planctomycetia</taxon>
        <taxon>Pirellulales</taxon>
        <taxon>Lacipirellulaceae</taxon>
        <taxon>Bythopirellula</taxon>
    </lineage>
</organism>
<feature type="transmembrane region" description="Helical" evidence="1">
    <location>
        <begin position="302"/>
        <end position="321"/>
    </location>
</feature>
<dbReference type="Proteomes" id="UP000323917">
    <property type="component" value="Chromosome"/>
</dbReference>
<feature type="transmembrane region" description="Helical" evidence="1">
    <location>
        <begin position="168"/>
        <end position="196"/>
    </location>
</feature>
<protein>
    <recommendedName>
        <fullName evidence="2">DUF6798 domain-containing protein</fullName>
    </recommendedName>
</protein>
<feature type="transmembrane region" description="Helical" evidence="1">
    <location>
        <begin position="341"/>
        <end position="358"/>
    </location>
</feature>
<feature type="transmembrane region" description="Helical" evidence="1">
    <location>
        <begin position="21"/>
        <end position="39"/>
    </location>
</feature>
<evidence type="ECO:0000313" key="4">
    <source>
        <dbReference type="Proteomes" id="UP000323917"/>
    </source>
</evidence>
<dbReference type="EMBL" id="CP042913">
    <property type="protein sequence ID" value="QEG34628.1"/>
    <property type="molecule type" value="Genomic_DNA"/>
</dbReference>
<gene>
    <name evidence="3" type="ORF">Pr1d_19100</name>
</gene>
<feature type="transmembrane region" description="Helical" evidence="1">
    <location>
        <begin position="116"/>
        <end position="134"/>
    </location>
</feature>
<name>A0A5B9Q6I8_9BACT</name>
<evidence type="ECO:0000256" key="1">
    <source>
        <dbReference type="SAM" id="Phobius"/>
    </source>
</evidence>